<dbReference type="InterPro" id="IPR012334">
    <property type="entry name" value="Pectin_lyas_fold"/>
</dbReference>
<proteinExistence type="predicted"/>
<dbReference type="InterPro" id="IPR003587">
    <property type="entry name" value="Hint_dom_N"/>
</dbReference>
<dbReference type="SUPFAM" id="SSF51294">
    <property type="entry name" value="Hedgehog/intein (Hint) domain"/>
    <property type="match status" value="1"/>
</dbReference>
<dbReference type="NCBIfam" id="TIGR03804">
    <property type="entry name" value="para_beta_helix"/>
    <property type="match status" value="1"/>
</dbReference>
<comment type="caution">
    <text evidence="2">The sequence shown here is derived from an EMBL/GenBank/DDBJ whole genome shotgun (WGS) entry which is preliminary data.</text>
</comment>
<dbReference type="SMART" id="SM00306">
    <property type="entry name" value="HintN"/>
    <property type="match status" value="1"/>
</dbReference>
<dbReference type="GO" id="GO:0016539">
    <property type="term" value="P:intein-mediated protein splicing"/>
    <property type="evidence" value="ECO:0007669"/>
    <property type="project" value="InterPro"/>
</dbReference>
<dbReference type="InterPro" id="IPR028992">
    <property type="entry name" value="Hedgehog/Intein_dom"/>
</dbReference>
<protein>
    <submittedName>
        <fullName evidence="2">Pectin lyase parallel beta-helix repeat-containing</fullName>
    </submittedName>
</protein>
<keyword evidence="2" id="KW-0456">Lyase</keyword>
<dbReference type="InterPro" id="IPR022441">
    <property type="entry name" value="Para_beta_helix_rpt-2"/>
</dbReference>
<evidence type="ECO:0000313" key="2">
    <source>
        <dbReference type="EMBL" id="GAN79176.1"/>
    </source>
</evidence>
<dbReference type="InterPro" id="IPR036844">
    <property type="entry name" value="Hint_dom_sf"/>
</dbReference>
<dbReference type="Gene3D" id="2.170.16.10">
    <property type="entry name" value="Hedgehog/Intein (Hint) domain"/>
    <property type="match status" value="1"/>
</dbReference>
<dbReference type="GO" id="GO:0016829">
    <property type="term" value="F:lyase activity"/>
    <property type="evidence" value="ECO:0007669"/>
    <property type="project" value="UniProtKB-KW"/>
</dbReference>
<dbReference type="SMART" id="SM00710">
    <property type="entry name" value="PbH1"/>
    <property type="match status" value="9"/>
</dbReference>
<dbReference type="InterPro" id="IPR006626">
    <property type="entry name" value="PbH1"/>
</dbReference>
<organism evidence="2 3">
    <name type="scientific">Acidocella aminolytica 101 = DSM 11237</name>
    <dbReference type="NCBI Taxonomy" id="1120923"/>
    <lineage>
        <taxon>Bacteria</taxon>
        <taxon>Pseudomonadati</taxon>
        <taxon>Pseudomonadota</taxon>
        <taxon>Alphaproteobacteria</taxon>
        <taxon>Acetobacterales</taxon>
        <taxon>Acidocellaceae</taxon>
        <taxon>Acidocella</taxon>
    </lineage>
</organism>
<gene>
    <name evidence="2" type="ORF">Aam_017_081</name>
</gene>
<evidence type="ECO:0000259" key="1">
    <source>
        <dbReference type="SMART" id="SM00306"/>
    </source>
</evidence>
<dbReference type="InterPro" id="IPR006141">
    <property type="entry name" value="Intein_N"/>
</dbReference>
<accession>A0A0D6PCW7</accession>
<dbReference type="Gene3D" id="2.160.20.10">
    <property type="entry name" value="Single-stranded right-handed beta-helix, Pectin lyase-like"/>
    <property type="match status" value="1"/>
</dbReference>
<dbReference type="AlphaFoldDB" id="A0A0D6PCW7"/>
<dbReference type="PROSITE" id="PS50817">
    <property type="entry name" value="INTEIN_N_TER"/>
    <property type="match status" value="1"/>
</dbReference>
<dbReference type="Pfam" id="PF13403">
    <property type="entry name" value="Hint_2"/>
    <property type="match status" value="1"/>
</dbReference>
<feature type="domain" description="Hint" evidence="1">
    <location>
        <begin position="624"/>
        <end position="729"/>
    </location>
</feature>
<dbReference type="EMBL" id="BANC01000017">
    <property type="protein sequence ID" value="GAN79176.1"/>
    <property type="molecule type" value="Genomic_DNA"/>
</dbReference>
<sequence length="826" mass="82734">MATISVTNLNDSGAGSLRSAIEAANSGGGATTITFAVSGTITLASDLPMIKQNVTIDATSAPGATAGGAPVVGINFNGHNGLTFTSGSDGSSLLGIAASGASGNGITIDSNNVTLAGDYIGLTTSGTANGNGGAGIYISSTSSGNSIGSNPTAASGVVSNVISGNTGNGIVIDGSSDNTLANNYVGTDPTGTAAIANGGSGIFITGGAANNLIGGTAYTDSNTGQKNNPTGSKGSKAAVIVTPPLGNLVSGNGGDGILINAGSNNNTLSGNFVGTTASGDKALGNTGDGIAIVGANNNFLIGCTAQDNPFVYYNVVSGNGGNGLRITDSNDTAVQANFFGIGANNATIVGNALNGILVNGTSSNTLVGGVIPLGNVCSGNGMNGIEVADTASHFTSFNTFGGLYAFGAAAPNMNDGILVTSTGGHNTLETNVISGNVNNGIEIGGDASGVTVDPNIVGLATNGQSLLEGGGNGNDGLKIDGTAHNNIIGGNQQSIIPKNAFSGNGNYGVEITDNAYGNQIFDSNIGLGIFGKTAFGNGAGGVSISGNARDNTLGGTVPQGDSAADVISGNGGNGVTLGDQTSGSTITNNIIGYDSKGTTPIPNKGLPIAPGQSTDNTIADNQTLACFARGTHIATGRGNVAVEDLVEGDLVLTLDGTLQPIRWIGQRTVDCRRHSRPEAILPVRVRAHAFGPGQPGRDLFLSPDHALFLEGVLIPVKYLMNGDSITQFRCARITYYHVELAWHDIILADGLPAETFLDTGNRGVFANGGKTSELHPDFAPMGVDHLLLWEAHGYAPLVVTGPEVERARRLSERELKSRGCRQRHVA</sequence>
<dbReference type="SUPFAM" id="SSF51126">
    <property type="entry name" value="Pectin lyase-like"/>
    <property type="match status" value="2"/>
</dbReference>
<dbReference type="STRING" id="1120923.SAMN02746095_01010"/>
<name>A0A0D6PCW7_9PROT</name>
<keyword evidence="3" id="KW-1185">Reference proteome</keyword>
<reference evidence="2 3" key="1">
    <citation type="submission" date="2012-11" db="EMBL/GenBank/DDBJ databases">
        <title>Whole genome sequence of Acidocella aminolytica 101 = DSM 11237.</title>
        <authorList>
            <person name="Azuma Y."/>
            <person name="Higashiura N."/>
            <person name="Hirakawa H."/>
            <person name="Matsushita K."/>
        </authorList>
    </citation>
    <scope>NUCLEOTIDE SEQUENCE [LARGE SCALE GENOMIC DNA]</scope>
    <source>
        <strain evidence="3">101 / DSM 11237</strain>
    </source>
</reference>
<dbReference type="InterPro" id="IPR011050">
    <property type="entry name" value="Pectin_lyase_fold/virulence"/>
</dbReference>
<evidence type="ECO:0000313" key="3">
    <source>
        <dbReference type="Proteomes" id="UP000032668"/>
    </source>
</evidence>
<dbReference type="Proteomes" id="UP000032668">
    <property type="component" value="Unassembled WGS sequence"/>
</dbReference>